<keyword evidence="10" id="KW-1185">Reference proteome</keyword>
<comment type="cofactor">
    <cofactor evidence="2">
        <name>Mg(2+)</name>
        <dbReference type="ChEBI" id="CHEBI:18420"/>
    </cofactor>
</comment>
<reference evidence="9" key="1">
    <citation type="submission" date="2020-11" db="EMBL/GenBank/DDBJ databases">
        <authorList>
            <person name="Whiteford S."/>
        </authorList>
    </citation>
    <scope>NUCLEOTIDE SEQUENCE</scope>
</reference>
<gene>
    <name evidence="9" type="ORF">PLXY2_LOCUS14155</name>
</gene>
<evidence type="ECO:0000313" key="10">
    <source>
        <dbReference type="Proteomes" id="UP000653454"/>
    </source>
</evidence>
<evidence type="ECO:0000313" key="9">
    <source>
        <dbReference type="EMBL" id="CAG9135902.1"/>
    </source>
</evidence>
<keyword evidence="6" id="KW-0460">Magnesium</keyword>
<dbReference type="InterPro" id="IPR015797">
    <property type="entry name" value="NUDIX_hydrolase-like_dom_sf"/>
</dbReference>
<evidence type="ECO:0000256" key="6">
    <source>
        <dbReference type="ARBA" id="ARBA00022842"/>
    </source>
</evidence>
<comment type="cofactor">
    <cofactor evidence="1">
        <name>Mn(2+)</name>
        <dbReference type="ChEBI" id="CHEBI:29035"/>
    </cofactor>
</comment>
<evidence type="ECO:0000256" key="5">
    <source>
        <dbReference type="ARBA" id="ARBA00022801"/>
    </source>
</evidence>
<keyword evidence="4" id="KW-0479">Metal-binding</keyword>
<organism evidence="9 10">
    <name type="scientific">Plutella xylostella</name>
    <name type="common">Diamondback moth</name>
    <name type="synonym">Plutella maculipennis</name>
    <dbReference type="NCBI Taxonomy" id="51655"/>
    <lineage>
        <taxon>Eukaryota</taxon>
        <taxon>Metazoa</taxon>
        <taxon>Ecdysozoa</taxon>
        <taxon>Arthropoda</taxon>
        <taxon>Hexapoda</taxon>
        <taxon>Insecta</taxon>
        <taxon>Pterygota</taxon>
        <taxon>Neoptera</taxon>
        <taxon>Endopterygota</taxon>
        <taxon>Lepidoptera</taxon>
        <taxon>Glossata</taxon>
        <taxon>Ditrysia</taxon>
        <taxon>Yponomeutoidea</taxon>
        <taxon>Plutellidae</taxon>
        <taxon>Plutella</taxon>
    </lineage>
</organism>
<proteinExistence type="inferred from homology"/>
<dbReference type="EMBL" id="CAJHNJ030000118">
    <property type="protein sequence ID" value="CAG9135902.1"/>
    <property type="molecule type" value="Genomic_DNA"/>
</dbReference>
<dbReference type="GO" id="GO:0005739">
    <property type="term" value="C:mitochondrion"/>
    <property type="evidence" value="ECO:0007669"/>
    <property type="project" value="TreeGrafter"/>
</dbReference>
<dbReference type="InterPro" id="IPR039121">
    <property type="entry name" value="NUDT19"/>
</dbReference>
<comment type="caution">
    <text evidence="9">The sequence shown here is derived from an EMBL/GenBank/DDBJ whole genome shotgun (WGS) entry which is preliminary data.</text>
</comment>
<dbReference type="CDD" id="cd18870">
    <property type="entry name" value="NUDIX_AcylCoAdiphos_Nudt19"/>
    <property type="match status" value="1"/>
</dbReference>
<accession>A0A8S4GAF1</accession>
<keyword evidence="7" id="KW-0464">Manganese</keyword>
<protein>
    <submittedName>
        <fullName evidence="9">(diamondback moth) hypothetical protein</fullName>
    </submittedName>
</protein>
<evidence type="ECO:0000256" key="4">
    <source>
        <dbReference type="ARBA" id="ARBA00022723"/>
    </source>
</evidence>
<feature type="domain" description="Nudix hydrolase" evidence="8">
    <location>
        <begin position="5"/>
        <end position="238"/>
    </location>
</feature>
<evidence type="ECO:0000256" key="1">
    <source>
        <dbReference type="ARBA" id="ARBA00001936"/>
    </source>
</evidence>
<name>A0A8S4GAF1_PLUXY</name>
<evidence type="ECO:0000256" key="7">
    <source>
        <dbReference type="ARBA" id="ARBA00023211"/>
    </source>
</evidence>
<dbReference type="Gene3D" id="3.90.79.10">
    <property type="entry name" value="Nucleoside Triphosphate Pyrophosphohydrolase"/>
    <property type="match status" value="1"/>
</dbReference>
<keyword evidence="5" id="KW-0378">Hydrolase</keyword>
<dbReference type="InterPro" id="IPR000086">
    <property type="entry name" value="NUDIX_hydrolase_dom"/>
</dbReference>
<dbReference type="PANTHER" id="PTHR12318:SF0">
    <property type="entry name" value="ACYL-COENZYME A DIPHOSPHATASE NUDT19"/>
    <property type="match status" value="1"/>
</dbReference>
<comment type="similarity">
    <text evidence="3">Belongs to the Nudix hydrolase family.</text>
</comment>
<sequence>MLRKTWRDSSSLIVVAKQQLSRCEERGGVNYDMLLQTRSQGASSFASSVVFPGGVAEAADARAEWVTLIKSFGYSQTHFDALHCSQSIVTPIFQHDPLQKHVSLRITAIRETFEEVGVLICSKKKQAARTGPWAEYVTNFDVKYWQNKVSKNPEELFNLCQELNCYPDIWSLHYWSNWLTPSTLKKRFDTAFFICALKDQVVDITGSNEVSSIEWGNPTKILEKEKKGEVILFPPQIYEFNRITHVKDVEELVKFAQDISCHGNELFYPVHLRAKDGWIHLLPGDDLYPTKLDYNNDKIYKEDQTVEQLRENCSVLHRFEHSEEGSGFVIRNLSPPHHISMDDRVISLRNYL</sequence>
<evidence type="ECO:0000256" key="2">
    <source>
        <dbReference type="ARBA" id="ARBA00001946"/>
    </source>
</evidence>
<dbReference type="GO" id="GO:0046872">
    <property type="term" value="F:metal ion binding"/>
    <property type="evidence" value="ECO:0007669"/>
    <property type="project" value="UniProtKB-KW"/>
</dbReference>
<evidence type="ECO:0000259" key="8">
    <source>
        <dbReference type="PROSITE" id="PS51462"/>
    </source>
</evidence>
<dbReference type="PANTHER" id="PTHR12318">
    <property type="entry name" value="TESTOSTERONE-REGULATED PROTEIN RP2"/>
    <property type="match status" value="1"/>
</dbReference>
<dbReference type="SUPFAM" id="SSF55811">
    <property type="entry name" value="Nudix"/>
    <property type="match status" value="1"/>
</dbReference>
<dbReference type="PROSITE" id="PS51462">
    <property type="entry name" value="NUDIX"/>
    <property type="match status" value="1"/>
</dbReference>
<dbReference type="AlphaFoldDB" id="A0A8S4GAF1"/>
<dbReference type="GO" id="GO:0016818">
    <property type="term" value="F:hydrolase activity, acting on acid anhydrides, in phosphorus-containing anhydrides"/>
    <property type="evidence" value="ECO:0007669"/>
    <property type="project" value="InterPro"/>
</dbReference>
<evidence type="ECO:0000256" key="3">
    <source>
        <dbReference type="ARBA" id="ARBA00005582"/>
    </source>
</evidence>
<dbReference type="Proteomes" id="UP000653454">
    <property type="component" value="Unassembled WGS sequence"/>
</dbReference>